<evidence type="ECO:0000259" key="2">
    <source>
        <dbReference type="Pfam" id="PF18935"/>
    </source>
</evidence>
<name>A0AAU9CMQ4_9BACT</name>
<dbReference type="AlphaFoldDB" id="A0AAU9CMQ4"/>
<keyword evidence="1" id="KW-1133">Transmembrane helix</keyword>
<reference evidence="3 4" key="1">
    <citation type="submission" date="2021-12" db="EMBL/GenBank/DDBJ databases">
        <title>Genome sequencing of bacteria with rrn-lacking chromosome and rrn-plasmid.</title>
        <authorList>
            <person name="Anda M."/>
            <person name="Iwasaki W."/>
        </authorList>
    </citation>
    <scope>NUCLEOTIDE SEQUENCE [LARGE SCALE GENOMIC DNA]</scope>
    <source>
        <strain evidence="3 4">DSM 100852</strain>
    </source>
</reference>
<dbReference type="Pfam" id="PF18935">
    <property type="entry name" value="DUF5683"/>
    <property type="match status" value="1"/>
</dbReference>
<keyword evidence="4" id="KW-1185">Reference proteome</keyword>
<evidence type="ECO:0000313" key="4">
    <source>
        <dbReference type="Proteomes" id="UP001348817"/>
    </source>
</evidence>
<sequence>MMRKRLLLVLGVMVLLTVEAYAQKKKSPETEKEKQELKDYTPEELDELRRIPGRAALYSAVLPGLGQAYNKKFWKIPIIYAGGAVFGYFIGYNDLFYQRARNALFQERYYGENDLNPNLSEQQLENLTNRYRRNRDYMIIFSVLWYSANIIDAYVDAHLRDFDVSKNLSLKIAPTLEYTANNQAFIGAGIQLKF</sequence>
<accession>A0AAU9CMQ4</accession>
<organism evidence="3 4">
    <name type="scientific">Fulvitalea axinellae</name>
    <dbReference type="NCBI Taxonomy" id="1182444"/>
    <lineage>
        <taxon>Bacteria</taxon>
        <taxon>Pseudomonadati</taxon>
        <taxon>Bacteroidota</taxon>
        <taxon>Cytophagia</taxon>
        <taxon>Cytophagales</taxon>
        <taxon>Persicobacteraceae</taxon>
        <taxon>Fulvitalea</taxon>
    </lineage>
</organism>
<evidence type="ECO:0000313" key="3">
    <source>
        <dbReference type="EMBL" id="BDD09192.1"/>
    </source>
</evidence>
<keyword evidence="1" id="KW-0472">Membrane</keyword>
<dbReference type="InterPro" id="IPR043738">
    <property type="entry name" value="DUF5683"/>
</dbReference>
<feature type="domain" description="DUF5683" evidence="2">
    <location>
        <begin position="51"/>
        <end position="194"/>
    </location>
</feature>
<protein>
    <recommendedName>
        <fullName evidence="2">DUF5683 domain-containing protein</fullName>
    </recommendedName>
</protein>
<evidence type="ECO:0000256" key="1">
    <source>
        <dbReference type="SAM" id="Phobius"/>
    </source>
</evidence>
<keyword evidence="1" id="KW-0812">Transmembrane</keyword>
<feature type="transmembrane region" description="Helical" evidence="1">
    <location>
        <begin position="73"/>
        <end position="91"/>
    </location>
</feature>
<dbReference type="KEGG" id="fax:FUAX_16240"/>
<feature type="transmembrane region" description="Helical" evidence="1">
    <location>
        <begin position="137"/>
        <end position="155"/>
    </location>
</feature>
<dbReference type="EMBL" id="AP025314">
    <property type="protein sequence ID" value="BDD09192.1"/>
    <property type="molecule type" value="Genomic_DNA"/>
</dbReference>
<gene>
    <name evidence="3" type="ORF">FUAX_16240</name>
</gene>
<proteinExistence type="predicted"/>
<dbReference type="Proteomes" id="UP001348817">
    <property type="component" value="Chromosome"/>
</dbReference>
<dbReference type="RefSeq" id="WP_338394407.1">
    <property type="nucleotide sequence ID" value="NZ_AP025314.1"/>
</dbReference>